<dbReference type="STRING" id="525904.Tter_0678"/>
<dbReference type="Gene3D" id="3.40.50.2000">
    <property type="entry name" value="Glycogen Phosphorylase B"/>
    <property type="match status" value="2"/>
</dbReference>
<dbReference type="GO" id="GO:0008713">
    <property type="term" value="F:ADP-heptose-lipopolysaccharide heptosyltransferase activity"/>
    <property type="evidence" value="ECO:0007669"/>
    <property type="project" value="TreeGrafter"/>
</dbReference>
<dbReference type="GO" id="GO:0009244">
    <property type="term" value="P:lipopolysaccharide core region biosynthetic process"/>
    <property type="evidence" value="ECO:0007669"/>
    <property type="project" value="TreeGrafter"/>
</dbReference>
<name>D1CF89_THET1</name>
<dbReference type="EMBL" id="CP001825">
    <property type="protein sequence ID" value="ACZ41595.1"/>
    <property type="molecule type" value="Genomic_DNA"/>
</dbReference>
<dbReference type="CAZy" id="GT9">
    <property type="family name" value="Glycosyltransferase Family 9"/>
</dbReference>
<accession>D1CF89</accession>
<dbReference type="RefSeq" id="WP_012874630.1">
    <property type="nucleotide sequence ID" value="NC_013525.1"/>
</dbReference>
<keyword evidence="2 3" id="KW-0808">Transferase</keyword>
<evidence type="ECO:0000313" key="3">
    <source>
        <dbReference type="EMBL" id="ACZ41595.1"/>
    </source>
</evidence>
<dbReference type="OrthoDB" id="9768048at2"/>
<evidence type="ECO:0000256" key="2">
    <source>
        <dbReference type="ARBA" id="ARBA00022679"/>
    </source>
</evidence>
<gene>
    <name evidence="3" type="ordered locus">Tter_0678</name>
</gene>
<evidence type="ECO:0000256" key="1">
    <source>
        <dbReference type="ARBA" id="ARBA00022676"/>
    </source>
</evidence>
<organism evidence="3 4">
    <name type="scientific">Thermobaculum terrenum (strain ATCC BAA-798 / CCMEE 7001 / YNP1)</name>
    <dbReference type="NCBI Taxonomy" id="525904"/>
    <lineage>
        <taxon>Bacteria</taxon>
        <taxon>Bacillati</taxon>
        <taxon>Chloroflexota</taxon>
        <taxon>Chloroflexia</taxon>
        <taxon>Candidatus Thermobaculales</taxon>
        <taxon>Candidatus Thermobaculaceae</taxon>
        <taxon>Thermobaculum</taxon>
    </lineage>
</organism>
<dbReference type="SUPFAM" id="SSF53756">
    <property type="entry name" value="UDP-Glycosyltransferase/glycogen phosphorylase"/>
    <property type="match status" value="1"/>
</dbReference>
<sequence>MSRRLLIVKLGDLGDAVILTAAVDAASSCLPEYSIDVLLGSAGGEVFACDERVNKVITFDRKLIEGIRAFTPRSIIAWIKLLWSVYRRHYDIVIFAHHMTTFLGTLKLFSIALASGAPLRAGIDNGRGWFLNASLPDQGFGAKCEGAYWRDIVLALAPCASGGNLGIKVCPESYAKVDSLLGNNIARPLIAVHHGLGGWIPGRAWRAELYAKVIDRLHQVLGGSFILIGGPEEVGGAEEVIKASRTELVNLVGKTSVQVLAAVLSRCDLYIGPDSGPMHVAEAVGTKIVSLWGPTNERAWGPCEEIGAPPSVCIRAPNRPKPSLYVGHKMGNVSQACDLGDIDPESVVDAAIRLLRSGGKVGCKR</sequence>
<dbReference type="InterPro" id="IPR002201">
    <property type="entry name" value="Glyco_trans_9"/>
</dbReference>
<dbReference type="KEGG" id="ttr:Tter_0678"/>
<dbReference type="Pfam" id="PF01075">
    <property type="entry name" value="Glyco_transf_9"/>
    <property type="match status" value="1"/>
</dbReference>
<keyword evidence="1" id="KW-0328">Glycosyltransferase</keyword>
<dbReference type="Proteomes" id="UP000000323">
    <property type="component" value="Chromosome 1"/>
</dbReference>
<evidence type="ECO:0000313" key="4">
    <source>
        <dbReference type="Proteomes" id="UP000000323"/>
    </source>
</evidence>
<proteinExistence type="predicted"/>
<dbReference type="HOGENOM" id="CLU_038371_0_0_0"/>
<dbReference type="CDD" id="cd03789">
    <property type="entry name" value="GT9_LPS_heptosyltransferase"/>
    <property type="match status" value="1"/>
</dbReference>
<dbReference type="InterPro" id="IPR051199">
    <property type="entry name" value="LPS_LOS_Heptosyltrfase"/>
</dbReference>
<dbReference type="GO" id="GO:0005829">
    <property type="term" value="C:cytosol"/>
    <property type="evidence" value="ECO:0007669"/>
    <property type="project" value="TreeGrafter"/>
</dbReference>
<reference evidence="4" key="1">
    <citation type="journal article" date="2010" name="Stand. Genomic Sci.">
        <title>Complete genome sequence of 'Thermobaculum terrenum' type strain (YNP1).</title>
        <authorList>
            <person name="Kiss H."/>
            <person name="Cleland D."/>
            <person name="Lapidus A."/>
            <person name="Lucas S."/>
            <person name="Glavina Del Rio T."/>
            <person name="Nolan M."/>
            <person name="Tice H."/>
            <person name="Han C."/>
            <person name="Goodwin L."/>
            <person name="Pitluck S."/>
            <person name="Liolios K."/>
            <person name="Ivanova N."/>
            <person name="Mavromatis K."/>
            <person name="Ovchinnikova G."/>
            <person name="Pati A."/>
            <person name="Chen A."/>
            <person name="Palaniappan K."/>
            <person name="Land M."/>
            <person name="Hauser L."/>
            <person name="Chang Y."/>
            <person name="Jeffries C."/>
            <person name="Lu M."/>
            <person name="Brettin T."/>
            <person name="Detter J."/>
            <person name="Goker M."/>
            <person name="Tindall B."/>
            <person name="Beck B."/>
            <person name="McDermott T."/>
            <person name="Woyke T."/>
            <person name="Bristow J."/>
            <person name="Eisen J."/>
            <person name="Markowitz V."/>
            <person name="Hugenholtz P."/>
            <person name="Kyrpides N."/>
            <person name="Klenk H."/>
            <person name="Cheng J."/>
        </authorList>
    </citation>
    <scope>NUCLEOTIDE SEQUENCE [LARGE SCALE GENOMIC DNA]</scope>
    <source>
        <strain evidence="4">ATCC BAA-798 / YNP1</strain>
    </source>
</reference>
<dbReference type="PANTHER" id="PTHR30160:SF1">
    <property type="entry name" value="LIPOPOLYSACCHARIDE 1,2-N-ACETYLGLUCOSAMINETRANSFERASE-RELATED"/>
    <property type="match status" value="1"/>
</dbReference>
<dbReference type="PANTHER" id="PTHR30160">
    <property type="entry name" value="TETRAACYLDISACCHARIDE 4'-KINASE-RELATED"/>
    <property type="match status" value="1"/>
</dbReference>
<dbReference type="eggNOG" id="COG0859">
    <property type="taxonomic scope" value="Bacteria"/>
</dbReference>
<dbReference type="AlphaFoldDB" id="D1CF89"/>
<keyword evidence="4" id="KW-1185">Reference proteome</keyword>
<protein>
    <submittedName>
        <fullName evidence="3">Glycosyl transferase family 9</fullName>
    </submittedName>
</protein>